<evidence type="ECO:0000256" key="1">
    <source>
        <dbReference type="SAM" id="MobiDB-lite"/>
    </source>
</evidence>
<organism evidence="2">
    <name type="scientific">Gaeumannomyces tritici (strain R3-111a-1)</name>
    <name type="common">Wheat and barley take-all root rot fungus</name>
    <name type="synonym">Gaeumannomyces graminis var. tritici</name>
    <dbReference type="NCBI Taxonomy" id="644352"/>
    <lineage>
        <taxon>Eukaryota</taxon>
        <taxon>Fungi</taxon>
        <taxon>Dikarya</taxon>
        <taxon>Ascomycota</taxon>
        <taxon>Pezizomycotina</taxon>
        <taxon>Sordariomycetes</taxon>
        <taxon>Sordariomycetidae</taxon>
        <taxon>Magnaporthales</taxon>
        <taxon>Magnaporthaceae</taxon>
        <taxon>Gaeumannomyces</taxon>
    </lineage>
</organism>
<dbReference type="EnsemblFungi" id="EJT69499">
    <property type="protein sequence ID" value="EJT69499"/>
    <property type="gene ID" value="GGTG_13118"/>
</dbReference>
<dbReference type="GeneID" id="20353576"/>
<dbReference type="Proteomes" id="UP000006039">
    <property type="component" value="Unassembled WGS sequence"/>
</dbReference>
<reference evidence="3" key="4">
    <citation type="journal article" date="2015" name="G3 (Bethesda)">
        <title>Genome sequences of three phytopathogenic species of the Magnaporthaceae family of fungi.</title>
        <authorList>
            <person name="Okagaki L.H."/>
            <person name="Nunes C.C."/>
            <person name="Sailsbery J."/>
            <person name="Clay B."/>
            <person name="Brown D."/>
            <person name="John T."/>
            <person name="Oh Y."/>
            <person name="Young N."/>
            <person name="Fitzgerald M."/>
            <person name="Haas B.J."/>
            <person name="Zeng Q."/>
            <person name="Young S."/>
            <person name="Adiconis X."/>
            <person name="Fan L."/>
            <person name="Levin J.Z."/>
            <person name="Mitchell T.K."/>
            <person name="Okubara P.A."/>
            <person name="Farman M.L."/>
            <person name="Kohn L.M."/>
            <person name="Birren B."/>
            <person name="Ma L.-J."/>
            <person name="Dean R.A."/>
        </authorList>
    </citation>
    <scope>NUCLEOTIDE SEQUENCE</scope>
    <source>
        <strain evidence="3">R3-111a-1</strain>
    </source>
</reference>
<gene>
    <name evidence="3" type="primary">20353576</name>
    <name evidence="2" type="ORF">GGTG_13118</name>
</gene>
<evidence type="ECO:0000313" key="4">
    <source>
        <dbReference type="Proteomes" id="UP000006039"/>
    </source>
</evidence>
<proteinExistence type="predicted"/>
<reference evidence="4" key="1">
    <citation type="submission" date="2010-07" db="EMBL/GenBank/DDBJ databases">
        <title>The genome sequence of Gaeumannomyces graminis var. tritici strain R3-111a-1.</title>
        <authorList>
            <consortium name="The Broad Institute Genome Sequencing Platform"/>
            <person name="Ma L.-J."/>
            <person name="Dead R."/>
            <person name="Young S."/>
            <person name="Zeng Q."/>
            <person name="Koehrsen M."/>
            <person name="Alvarado L."/>
            <person name="Berlin A."/>
            <person name="Chapman S.B."/>
            <person name="Chen Z."/>
            <person name="Freedman E."/>
            <person name="Gellesch M."/>
            <person name="Goldberg J."/>
            <person name="Griggs A."/>
            <person name="Gujja S."/>
            <person name="Heilman E.R."/>
            <person name="Heiman D."/>
            <person name="Hepburn T."/>
            <person name="Howarth C."/>
            <person name="Jen D."/>
            <person name="Larson L."/>
            <person name="Mehta T."/>
            <person name="Neiman D."/>
            <person name="Pearson M."/>
            <person name="Roberts A."/>
            <person name="Saif S."/>
            <person name="Shea T."/>
            <person name="Shenoy N."/>
            <person name="Sisk P."/>
            <person name="Stolte C."/>
            <person name="Sykes S."/>
            <person name="Walk T."/>
            <person name="White J."/>
            <person name="Yandava C."/>
            <person name="Haas B."/>
            <person name="Nusbaum C."/>
            <person name="Birren B."/>
        </authorList>
    </citation>
    <scope>NUCLEOTIDE SEQUENCE [LARGE SCALE GENOMIC DNA]</scope>
    <source>
        <strain evidence="4">R3-111a-1</strain>
    </source>
</reference>
<dbReference type="AlphaFoldDB" id="J3PHY7"/>
<reference evidence="3" key="5">
    <citation type="submission" date="2018-04" db="UniProtKB">
        <authorList>
            <consortium name="EnsemblFungi"/>
        </authorList>
    </citation>
    <scope>IDENTIFICATION</scope>
    <source>
        <strain evidence="3">R3-111a-1</strain>
    </source>
</reference>
<evidence type="ECO:0000313" key="3">
    <source>
        <dbReference type="EnsemblFungi" id="EJT69499"/>
    </source>
</evidence>
<evidence type="ECO:0000313" key="2">
    <source>
        <dbReference type="EMBL" id="EJT69499.1"/>
    </source>
</evidence>
<protein>
    <submittedName>
        <fullName evidence="2 3">Uncharacterized protein</fullName>
    </submittedName>
</protein>
<feature type="compositionally biased region" description="Basic and acidic residues" evidence="1">
    <location>
        <begin position="20"/>
        <end position="31"/>
    </location>
</feature>
<sequence length="183" mass="21668">MIFLQFETARKPYHARKPHQAPDRKPHRNLDNEINAGLDEVLNGYLDQDLDTELNDLPEKDTIHGQMDRDQDQDLDSDLEPGGLYVVVQELERQLEQGQKPSRQLVQELAELLEEFLVTEPEESESSEDMWDDKSERECICQYYCERECRCGCHSKQAYGDRSEAKEHHEDPWENYSKWDLRR</sequence>
<dbReference type="EMBL" id="GL385404">
    <property type="protein sequence ID" value="EJT69499.1"/>
    <property type="molecule type" value="Genomic_DNA"/>
</dbReference>
<accession>J3PHY7</accession>
<feature type="region of interest" description="Disordered" evidence="1">
    <location>
        <begin position="160"/>
        <end position="183"/>
    </location>
</feature>
<name>J3PHY7_GAET3</name>
<dbReference type="VEuPathDB" id="FungiDB:GGTG_13118"/>
<dbReference type="HOGENOM" id="CLU_1475244_0_0_1"/>
<dbReference type="RefSeq" id="XP_009229284.1">
    <property type="nucleotide sequence ID" value="XM_009231020.1"/>
</dbReference>
<feature type="region of interest" description="Disordered" evidence="1">
    <location>
        <begin position="11"/>
        <end position="34"/>
    </location>
</feature>
<reference evidence="2" key="3">
    <citation type="submission" date="2010-09" db="EMBL/GenBank/DDBJ databases">
        <title>Annotation of Gaeumannomyces graminis var. tritici R3-111a-1.</title>
        <authorList>
            <consortium name="The Broad Institute Genome Sequencing Platform"/>
            <person name="Ma L.-J."/>
            <person name="Dead R."/>
            <person name="Young S.K."/>
            <person name="Zeng Q."/>
            <person name="Gargeya S."/>
            <person name="Fitzgerald M."/>
            <person name="Haas B."/>
            <person name="Abouelleil A."/>
            <person name="Alvarado L."/>
            <person name="Arachchi H.M."/>
            <person name="Berlin A."/>
            <person name="Brown A."/>
            <person name="Chapman S.B."/>
            <person name="Chen Z."/>
            <person name="Dunbar C."/>
            <person name="Freedman E."/>
            <person name="Gearin G."/>
            <person name="Gellesch M."/>
            <person name="Goldberg J."/>
            <person name="Griggs A."/>
            <person name="Gujja S."/>
            <person name="Heiman D."/>
            <person name="Howarth C."/>
            <person name="Larson L."/>
            <person name="Lui A."/>
            <person name="MacDonald P.J.P."/>
            <person name="Mehta T."/>
            <person name="Montmayeur A."/>
            <person name="Murphy C."/>
            <person name="Neiman D."/>
            <person name="Pearson M."/>
            <person name="Priest M."/>
            <person name="Roberts A."/>
            <person name="Saif S."/>
            <person name="Shea T."/>
            <person name="Shenoy N."/>
            <person name="Sisk P."/>
            <person name="Stolte C."/>
            <person name="Sykes S."/>
            <person name="Yandava C."/>
            <person name="Wortman J."/>
            <person name="Nusbaum C."/>
            <person name="Birren B."/>
        </authorList>
    </citation>
    <scope>NUCLEOTIDE SEQUENCE</scope>
    <source>
        <strain evidence="2">R3-111a-1</strain>
    </source>
</reference>
<reference evidence="2" key="2">
    <citation type="submission" date="2010-07" db="EMBL/GenBank/DDBJ databases">
        <authorList>
            <consortium name="The Broad Institute Genome Sequencing Platform"/>
            <consortium name="Broad Institute Genome Sequencing Center for Infectious Disease"/>
            <person name="Ma L.-J."/>
            <person name="Dead R."/>
            <person name="Young S."/>
            <person name="Zeng Q."/>
            <person name="Koehrsen M."/>
            <person name="Alvarado L."/>
            <person name="Berlin A."/>
            <person name="Chapman S.B."/>
            <person name="Chen Z."/>
            <person name="Freedman E."/>
            <person name="Gellesch M."/>
            <person name="Goldberg J."/>
            <person name="Griggs A."/>
            <person name="Gujja S."/>
            <person name="Heilman E.R."/>
            <person name="Heiman D."/>
            <person name="Hepburn T."/>
            <person name="Howarth C."/>
            <person name="Jen D."/>
            <person name="Larson L."/>
            <person name="Mehta T."/>
            <person name="Neiman D."/>
            <person name="Pearson M."/>
            <person name="Roberts A."/>
            <person name="Saif S."/>
            <person name="Shea T."/>
            <person name="Shenoy N."/>
            <person name="Sisk P."/>
            <person name="Stolte C."/>
            <person name="Sykes S."/>
            <person name="Walk T."/>
            <person name="White J."/>
            <person name="Yandava C."/>
            <person name="Haas B."/>
            <person name="Nusbaum C."/>
            <person name="Birren B."/>
        </authorList>
    </citation>
    <scope>NUCLEOTIDE SEQUENCE</scope>
    <source>
        <strain evidence="2">R3-111a-1</strain>
    </source>
</reference>
<keyword evidence="4" id="KW-1185">Reference proteome</keyword>